<sequence length="342" mass="39065">METVRKKSYKHFIGIDVSRNTLDFAVMHGSKLLFHRVIPNDKQDITRYLEELKKVHGIKLAKAIFCMEHTGIYCNHLLHCLQKLKANIVLENPLHIKNSLGTARGKHDKADSIRIANYVYKSRDEVKLWQKRRPIIDQLARLSTLRSRLMKMKKGMATTLKEQGGFETKKVAKQNTDLCKTTLTALTEDLNKIDATISGLISGDENLNRLMTIITSVPCFGPVTALQIIIITNEYKDIRNPKKFACFAGIAPFREDSGTVLKKAKVSHIANKKIKALLHICSLTAISYPGELQDYYKRKSEVEGKHKLTVINAIRNKLILRVFSCLNQDRVFEKDYKRPFTV</sequence>
<accession>A0A316GZU1</accession>
<dbReference type="InterPro" id="IPR047650">
    <property type="entry name" value="Transpos_IS110"/>
</dbReference>
<dbReference type="Pfam" id="PF02371">
    <property type="entry name" value="Transposase_20"/>
    <property type="match status" value="1"/>
</dbReference>
<dbReference type="Pfam" id="PF01548">
    <property type="entry name" value="DEDD_Tnp_IS110"/>
    <property type="match status" value="1"/>
</dbReference>
<dbReference type="RefSeq" id="WP_109609752.1">
    <property type="nucleotide sequence ID" value="NZ_QGHA01000012.1"/>
</dbReference>
<dbReference type="PANTHER" id="PTHR33055:SF3">
    <property type="entry name" value="PUTATIVE TRANSPOSASE FOR IS117-RELATED"/>
    <property type="match status" value="1"/>
</dbReference>
<evidence type="ECO:0000313" key="4">
    <source>
        <dbReference type="Proteomes" id="UP000245678"/>
    </source>
</evidence>
<dbReference type="GO" id="GO:0003677">
    <property type="term" value="F:DNA binding"/>
    <property type="evidence" value="ECO:0007669"/>
    <property type="project" value="InterPro"/>
</dbReference>
<evidence type="ECO:0000259" key="1">
    <source>
        <dbReference type="Pfam" id="PF01548"/>
    </source>
</evidence>
<reference evidence="3 4" key="1">
    <citation type="submission" date="2018-05" db="EMBL/GenBank/DDBJ databases">
        <title>Genomic Encyclopedia of Archaeal and Bacterial Type Strains, Phase II (KMG-II): from individual species to whole genera.</title>
        <authorList>
            <person name="Goeker M."/>
        </authorList>
    </citation>
    <scope>NUCLEOTIDE SEQUENCE [LARGE SCALE GENOMIC DNA]</scope>
    <source>
        <strain evidence="3 4">DSM 19975</strain>
    </source>
</reference>
<name>A0A316GZU1_9SPHI</name>
<dbReference type="EMBL" id="QGHA01000012">
    <property type="protein sequence ID" value="PWK72552.1"/>
    <property type="molecule type" value="Genomic_DNA"/>
</dbReference>
<proteinExistence type="predicted"/>
<dbReference type="GO" id="GO:0006313">
    <property type="term" value="P:DNA transposition"/>
    <property type="evidence" value="ECO:0007669"/>
    <property type="project" value="InterPro"/>
</dbReference>
<keyword evidence="4" id="KW-1185">Reference proteome</keyword>
<dbReference type="AlphaFoldDB" id="A0A316GZU1"/>
<evidence type="ECO:0000259" key="2">
    <source>
        <dbReference type="Pfam" id="PF02371"/>
    </source>
</evidence>
<organism evidence="3 4">
    <name type="scientific">Mucilaginibacter oryzae</name>
    <dbReference type="NCBI Taxonomy" id="468058"/>
    <lineage>
        <taxon>Bacteria</taxon>
        <taxon>Pseudomonadati</taxon>
        <taxon>Bacteroidota</taxon>
        <taxon>Sphingobacteriia</taxon>
        <taxon>Sphingobacteriales</taxon>
        <taxon>Sphingobacteriaceae</taxon>
        <taxon>Mucilaginibacter</taxon>
    </lineage>
</organism>
<dbReference type="PANTHER" id="PTHR33055">
    <property type="entry name" value="TRANSPOSASE FOR INSERTION SEQUENCE ELEMENT IS1111A"/>
    <property type="match status" value="1"/>
</dbReference>
<protein>
    <submittedName>
        <fullName evidence="3">Transposase</fullName>
    </submittedName>
</protein>
<dbReference type="GO" id="GO:0004803">
    <property type="term" value="F:transposase activity"/>
    <property type="evidence" value="ECO:0007669"/>
    <property type="project" value="InterPro"/>
</dbReference>
<dbReference type="InterPro" id="IPR003346">
    <property type="entry name" value="Transposase_20"/>
</dbReference>
<gene>
    <name evidence="3" type="ORF">LX99_04410</name>
</gene>
<evidence type="ECO:0000313" key="3">
    <source>
        <dbReference type="EMBL" id="PWK72552.1"/>
    </source>
</evidence>
<feature type="domain" description="Transposase IS116/IS110/IS902 C-terminal" evidence="2">
    <location>
        <begin position="212"/>
        <end position="297"/>
    </location>
</feature>
<dbReference type="Proteomes" id="UP000245678">
    <property type="component" value="Unassembled WGS sequence"/>
</dbReference>
<feature type="domain" description="Transposase IS110-like N-terminal" evidence="1">
    <location>
        <begin position="13"/>
        <end position="153"/>
    </location>
</feature>
<comment type="caution">
    <text evidence="3">The sequence shown here is derived from an EMBL/GenBank/DDBJ whole genome shotgun (WGS) entry which is preliminary data.</text>
</comment>
<dbReference type="InterPro" id="IPR002525">
    <property type="entry name" value="Transp_IS110-like_N"/>
</dbReference>